<reference evidence="1" key="2">
    <citation type="submission" date="2018-05" db="EMBL/GenBank/DDBJ databases">
        <title>OmerRS3 (Oryza meridionalis Reference Sequence Version 3).</title>
        <authorList>
            <person name="Zhang J."/>
            <person name="Kudrna D."/>
            <person name="Lee S."/>
            <person name="Talag J."/>
            <person name="Welchert J."/>
            <person name="Wing R.A."/>
        </authorList>
    </citation>
    <scope>NUCLEOTIDE SEQUENCE [LARGE SCALE GENOMIC DNA]</scope>
    <source>
        <strain evidence="1">cv. OR44</strain>
    </source>
</reference>
<evidence type="ECO:0000313" key="1">
    <source>
        <dbReference type="EnsemblPlants" id="OMERI01G15070.1"/>
    </source>
</evidence>
<dbReference type="Gramene" id="OMERI01G15070.1">
    <property type="protein sequence ID" value="OMERI01G15070.1"/>
    <property type="gene ID" value="OMERI01G15070"/>
</dbReference>
<keyword evidence="2" id="KW-1185">Reference proteome</keyword>
<sequence length="71" mass="7621">MAPWKPSSAFVSGTNLGTVGDNLKAFLGKSTVQENDITSLVAKGLTKEGHDRSICDATQRAMTRWLSSSHI</sequence>
<proteinExistence type="predicted"/>
<dbReference type="EnsemblPlants" id="OMERI01G15070.1">
    <property type="protein sequence ID" value="OMERI01G15070.1"/>
    <property type="gene ID" value="OMERI01G15070"/>
</dbReference>
<dbReference type="AlphaFoldDB" id="A0A0E0C288"/>
<organism evidence="1">
    <name type="scientific">Oryza meridionalis</name>
    <dbReference type="NCBI Taxonomy" id="40149"/>
    <lineage>
        <taxon>Eukaryota</taxon>
        <taxon>Viridiplantae</taxon>
        <taxon>Streptophyta</taxon>
        <taxon>Embryophyta</taxon>
        <taxon>Tracheophyta</taxon>
        <taxon>Spermatophyta</taxon>
        <taxon>Magnoliopsida</taxon>
        <taxon>Liliopsida</taxon>
        <taxon>Poales</taxon>
        <taxon>Poaceae</taxon>
        <taxon>BOP clade</taxon>
        <taxon>Oryzoideae</taxon>
        <taxon>Oryzeae</taxon>
        <taxon>Oryzinae</taxon>
        <taxon>Oryza</taxon>
    </lineage>
</organism>
<reference evidence="1" key="1">
    <citation type="submission" date="2015-04" db="UniProtKB">
        <authorList>
            <consortium name="EnsemblPlants"/>
        </authorList>
    </citation>
    <scope>IDENTIFICATION</scope>
</reference>
<name>A0A0E0C288_9ORYZ</name>
<evidence type="ECO:0000313" key="2">
    <source>
        <dbReference type="Proteomes" id="UP000008021"/>
    </source>
</evidence>
<dbReference type="Proteomes" id="UP000008021">
    <property type="component" value="Chromosome 1"/>
</dbReference>
<dbReference type="HOGENOM" id="CLU_2744255_0_0_1"/>
<protein>
    <submittedName>
        <fullName evidence="1">Uncharacterized protein</fullName>
    </submittedName>
</protein>
<accession>A0A0E0C288</accession>